<accession>A0A0R2G4Z8</accession>
<feature type="domain" description="S-layer protein C-terminal" evidence="3">
    <location>
        <begin position="131"/>
        <end position="179"/>
    </location>
</feature>
<proteinExistence type="predicted"/>
<evidence type="ECO:0008006" key="8">
    <source>
        <dbReference type="Google" id="ProtNLM"/>
    </source>
</evidence>
<evidence type="ECO:0000313" key="7">
    <source>
        <dbReference type="Proteomes" id="UP000051751"/>
    </source>
</evidence>
<gene>
    <name evidence="4" type="ORF">IV38_GL001374</name>
    <name evidence="5" type="ORF">IV40_GL001161</name>
</gene>
<dbReference type="Pfam" id="PF00188">
    <property type="entry name" value="CAP"/>
    <property type="match status" value="1"/>
</dbReference>
<evidence type="ECO:0000313" key="4">
    <source>
        <dbReference type="EMBL" id="KRN28375.1"/>
    </source>
</evidence>
<dbReference type="STRING" id="81857.IV38_GL001374"/>
<evidence type="ECO:0000313" key="5">
    <source>
        <dbReference type="EMBL" id="KRN31876.1"/>
    </source>
</evidence>
<protein>
    <recommendedName>
        <fullName evidence="8">SCP domain-containing protein</fullName>
    </recommendedName>
</protein>
<reference evidence="6 7" key="1">
    <citation type="journal article" date="2015" name="Genome Announc.">
        <title>Expanding the biotechnology potential of lactobacilli through comparative genomics of 213 strains and associated genera.</title>
        <authorList>
            <person name="Sun Z."/>
            <person name="Harris H.M."/>
            <person name="McCann A."/>
            <person name="Guo C."/>
            <person name="Argimon S."/>
            <person name="Zhang W."/>
            <person name="Yang X."/>
            <person name="Jeffery I.B."/>
            <person name="Cooney J.C."/>
            <person name="Kagawa T.F."/>
            <person name="Liu W."/>
            <person name="Song Y."/>
            <person name="Salvetti E."/>
            <person name="Wrobel A."/>
            <person name="Rasinkangas P."/>
            <person name="Parkhill J."/>
            <person name="Rea M.C."/>
            <person name="O'Sullivan O."/>
            <person name="Ritari J."/>
            <person name="Douillard F.P."/>
            <person name="Paul Ross R."/>
            <person name="Yang R."/>
            <person name="Briner A.E."/>
            <person name="Felis G.E."/>
            <person name="de Vos W.M."/>
            <person name="Barrangou R."/>
            <person name="Klaenhammer T.R."/>
            <person name="Caufield P.W."/>
            <person name="Cui Y."/>
            <person name="Zhang H."/>
            <person name="O'Toole P.W."/>
        </authorList>
    </citation>
    <scope>NUCLEOTIDE SEQUENCE [LARGE SCALE GENOMIC DNA]</scope>
    <source>
        <strain evidence="4 7">ATCC BAA-66</strain>
        <strain evidence="5 6">DSM 13344</strain>
    </source>
</reference>
<dbReference type="EMBL" id="JQAZ01000003">
    <property type="protein sequence ID" value="KRN31876.1"/>
    <property type="molecule type" value="Genomic_DNA"/>
</dbReference>
<keyword evidence="1" id="KW-0732">Signal</keyword>
<feature type="domain" description="S-layer protein C-terminal" evidence="3">
    <location>
        <begin position="217"/>
        <end position="263"/>
    </location>
</feature>
<dbReference type="InterPro" id="IPR014044">
    <property type="entry name" value="CAP_dom"/>
</dbReference>
<feature type="signal peptide" evidence="1">
    <location>
        <begin position="1"/>
        <end position="38"/>
    </location>
</feature>
<dbReference type="AlphaFoldDB" id="A0A0R2G4Z8"/>
<comment type="caution">
    <text evidence="5">The sequence shown here is derived from an EMBL/GenBank/DDBJ whole genome shotgun (WGS) entry which is preliminary data.</text>
</comment>
<feature type="chain" id="PRO_5010434643" description="SCP domain-containing protein" evidence="1">
    <location>
        <begin position="39"/>
        <end position="409"/>
    </location>
</feature>
<feature type="domain" description="SCP" evidence="2">
    <location>
        <begin position="289"/>
        <end position="399"/>
    </location>
</feature>
<evidence type="ECO:0000313" key="6">
    <source>
        <dbReference type="Proteomes" id="UP000051645"/>
    </source>
</evidence>
<dbReference type="InterPro" id="IPR024968">
    <property type="entry name" value="SlpA_C_lactobacillus"/>
</dbReference>
<sequence length="409" mass="43295">MNKKNNVQLSKKWLVTGLASSALLVGGVMVTTATPTHAATIENVSGIQTTKITAASGAVLYRTPATNGTVVKSVAVNSSWRVLRQTTAADGTTWYDLGGNQWVQAAETTGLQLVGGQPQPTAMTNAVATTTTSAVLYNGYGSNASASGRVLTTGSRWKVSNQVTVNGTTWYEVGGNQWITSGQSTLAANQTNSSNSQANVEGTTATQAQTVTVHANGATLYNGYGTSAVASRSLSAYSAWKVGRTTTVNNVTWYEIGANQWVNSNEITGANDFVPNSANMAAVENRVIELINQLRASKGLSQLTLNSQLQVLSYNRANVQRTRGSLDEHAGWKSALDASGYYYSVAGENLVQGLMGNSVEATAQEAFNLWKNSPGHYANMVNPKYTNIGLTILPDSDGYRDWGATEFGC</sequence>
<organism evidence="5 6">
    <name type="scientific">Lactobacillus selangorensis</name>
    <dbReference type="NCBI Taxonomy" id="81857"/>
    <lineage>
        <taxon>Bacteria</taxon>
        <taxon>Bacillati</taxon>
        <taxon>Bacillota</taxon>
        <taxon>Bacilli</taxon>
        <taxon>Lactobacillales</taxon>
        <taxon>Lactobacillaceae</taxon>
        <taxon>Lactobacillus</taxon>
    </lineage>
</organism>
<dbReference type="Gene3D" id="3.40.33.10">
    <property type="entry name" value="CAP"/>
    <property type="match status" value="1"/>
</dbReference>
<keyword evidence="6" id="KW-1185">Reference proteome</keyword>
<dbReference type="PANTHER" id="PTHR31157:SF1">
    <property type="entry name" value="SCP DOMAIN-CONTAINING PROTEIN"/>
    <property type="match status" value="1"/>
</dbReference>
<dbReference type="RefSeq" id="WP_057769339.1">
    <property type="nucleotide sequence ID" value="NZ_JQAT01000003.1"/>
</dbReference>
<evidence type="ECO:0000259" key="2">
    <source>
        <dbReference type="Pfam" id="PF00188"/>
    </source>
</evidence>
<dbReference type="Proteomes" id="UP000051645">
    <property type="component" value="Unassembled WGS sequence"/>
</dbReference>
<name>A0A0R2G4Z8_9LACO</name>
<evidence type="ECO:0000259" key="3">
    <source>
        <dbReference type="Pfam" id="PF03217"/>
    </source>
</evidence>
<dbReference type="PANTHER" id="PTHR31157">
    <property type="entry name" value="SCP DOMAIN-CONTAINING PROTEIN"/>
    <property type="match status" value="1"/>
</dbReference>
<dbReference type="CDD" id="cd05379">
    <property type="entry name" value="CAP_bacterial"/>
    <property type="match status" value="1"/>
</dbReference>
<dbReference type="InterPro" id="IPR035940">
    <property type="entry name" value="CAP_sf"/>
</dbReference>
<dbReference type="SUPFAM" id="SSF55797">
    <property type="entry name" value="PR-1-like"/>
    <property type="match status" value="1"/>
</dbReference>
<dbReference type="EMBL" id="JQAT01000003">
    <property type="protein sequence ID" value="KRN28375.1"/>
    <property type="molecule type" value="Genomic_DNA"/>
</dbReference>
<feature type="domain" description="S-layer protein C-terminal" evidence="3">
    <location>
        <begin position="45"/>
        <end position="106"/>
    </location>
</feature>
<dbReference type="Proteomes" id="UP000051751">
    <property type="component" value="Unassembled WGS sequence"/>
</dbReference>
<dbReference type="PATRIC" id="fig|81857.3.peg.1383"/>
<evidence type="ECO:0000256" key="1">
    <source>
        <dbReference type="SAM" id="SignalP"/>
    </source>
</evidence>
<dbReference type="Pfam" id="PF03217">
    <property type="entry name" value="SlpA"/>
    <property type="match status" value="3"/>
</dbReference>